<evidence type="ECO:0000256" key="1">
    <source>
        <dbReference type="ARBA" id="ARBA00004651"/>
    </source>
</evidence>
<evidence type="ECO:0000256" key="5">
    <source>
        <dbReference type="ARBA" id="ARBA00022989"/>
    </source>
</evidence>
<comment type="similarity">
    <text evidence="2 7">Belongs to the DedA family.</text>
</comment>
<keyword evidence="6 7" id="KW-0472">Membrane</keyword>
<evidence type="ECO:0000313" key="10">
    <source>
        <dbReference type="Proteomes" id="UP001595773"/>
    </source>
</evidence>
<dbReference type="Proteomes" id="UP001595773">
    <property type="component" value="Unassembled WGS sequence"/>
</dbReference>
<name>A0ABV8QZC8_9MICC</name>
<feature type="transmembrane region" description="Helical" evidence="7">
    <location>
        <begin position="202"/>
        <end position="224"/>
    </location>
</feature>
<dbReference type="Pfam" id="PF09335">
    <property type="entry name" value="VTT_dom"/>
    <property type="match status" value="1"/>
</dbReference>
<keyword evidence="5 7" id="KW-1133">Transmembrane helix</keyword>
<evidence type="ECO:0000256" key="2">
    <source>
        <dbReference type="ARBA" id="ARBA00010792"/>
    </source>
</evidence>
<sequence>MSDFAAPALLGHGPAPMLSILPDWLDPVTILGNEAIGFWVVIIACAIIFAETGLLVGFFLPGDSLLFTAGLLTSTGHMPVNIWLLVGMLIVCAFVGNQVGYVIGAKAGPAIFNKPDSRLFKKDHVEHAHAFFEKHGGKALVLARFVPIVRTFVPVIVGVARMNMRHFVIFNAIGAILWAGGVTTLGYILGDRFPWVQKNLDIIFIVIVLLSVIPIFIELAKAFLSRKKV</sequence>
<keyword evidence="4 7" id="KW-0812">Transmembrane</keyword>
<evidence type="ECO:0000256" key="6">
    <source>
        <dbReference type="ARBA" id="ARBA00023136"/>
    </source>
</evidence>
<organism evidence="9 10">
    <name type="scientific">Arthrobacter cryoconiti</name>
    <dbReference type="NCBI Taxonomy" id="748907"/>
    <lineage>
        <taxon>Bacteria</taxon>
        <taxon>Bacillati</taxon>
        <taxon>Actinomycetota</taxon>
        <taxon>Actinomycetes</taxon>
        <taxon>Micrococcales</taxon>
        <taxon>Micrococcaceae</taxon>
        <taxon>Arthrobacter</taxon>
    </lineage>
</organism>
<evidence type="ECO:0000256" key="4">
    <source>
        <dbReference type="ARBA" id="ARBA00022692"/>
    </source>
</evidence>
<dbReference type="RefSeq" id="WP_326832771.1">
    <property type="nucleotide sequence ID" value="NZ_BAABLL010000001.1"/>
</dbReference>
<reference evidence="10" key="1">
    <citation type="journal article" date="2019" name="Int. J. Syst. Evol. Microbiol.">
        <title>The Global Catalogue of Microorganisms (GCM) 10K type strain sequencing project: providing services to taxonomists for standard genome sequencing and annotation.</title>
        <authorList>
            <consortium name="The Broad Institute Genomics Platform"/>
            <consortium name="The Broad Institute Genome Sequencing Center for Infectious Disease"/>
            <person name="Wu L."/>
            <person name="Ma J."/>
        </authorList>
    </citation>
    <scope>NUCLEOTIDE SEQUENCE [LARGE SCALE GENOMIC DNA]</scope>
    <source>
        <strain evidence="10">CGMCC 1.10698</strain>
    </source>
</reference>
<keyword evidence="10" id="KW-1185">Reference proteome</keyword>
<dbReference type="InterPro" id="IPR032816">
    <property type="entry name" value="VTT_dom"/>
</dbReference>
<accession>A0ABV8QZC8</accession>
<dbReference type="PANTHER" id="PTHR30353">
    <property type="entry name" value="INNER MEMBRANE PROTEIN DEDA-RELATED"/>
    <property type="match status" value="1"/>
</dbReference>
<evidence type="ECO:0000313" key="9">
    <source>
        <dbReference type="EMBL" id="MFC4264389.1"/>
    </source>
</evidence>
<feature type="transmembrane region" description="Helical" evidence="7">
    <location>
        <begin position="80"/>
        <end position="103"/>
    </location>
</feature>
<feature type="transmembrane region" description="Helical" evidence="7">
    <location>
        <begin position="35"/>
        <end position="60"/>
    </location>
</feature>
<feature type="transmembrane region" description="Helical" evidence="7">
    <location>
        <begin position="141"/>
        <end position="160"/>
    </location>
</feature>
<dbReference type="PANTHER" id="PTHR30353:SF0">
    <property type="entry name" value="TRANSMEMBRANE PROTEIN"/>
    <property type="match status" value="1"/>
</dbReference>
<comment type="caution">
    <text evidence="9">The sequence shown here is derived from an EMBL/GenBank/DDBJ whole genome shotgun (WGS) entry which is preliminary data.</text>
</comment>
<evidence type="ECO:0000256" key="3">
    <source>
        <dbReference type="ARBA" id="ARBA00022475"/>
    </source>
</evidence>
<feature type="transmembrane region" description="Helical" evidence="7">
    <location>
        <begin position="167"/>
        <end position="190"/>
    </location>
</feature>
<keyword evidence="3 7" id="KW-1003">Cell membrane</keyword>
<evidence type="ECO:0000259" key="8">
    <source>
        <dbReference type="Pfam" id="PF09335"/>
    </source>
</evidence>
<evidence type="ECO:0000256" key="7">
    <source>
        <dbReference type="RuleBase" id="RU367016"/>
    </source>
</evidence>
<dbReference type="EMBL" id="JBHSCQ010000004">
    <property type="protein sequence ID" value="MFC4264389.1"/>
    <property type="molecule type" value="Genomic_DNA"/>
</dbReference>
<proteinExistence type="inferred from homology"/>
<comment type="subcellular location">
    <subcellularLocation>
        <location evidence="1 7">Cell membrane</location>
        <topology evidence="1 7">Multi-pass membrane protein</topology>
    </subcellularLocation>
</comment>
<protein>
    <submittedName>
        <fullName evidence="9">VTT domain-containing protein</fullName>
    </submittedName>
</protein>
<feature type="domain" description="VTT" evidence="8">
    <location>
        <begin position="60"/>
        <end position="187"/>
    </location>
</feature>
<dbReference type="InterPro" id="IPR032818">
    <property type="entry name" value="DedA-like"/>
</dbReference>
<gene>
    <name evidence="9" type="ORF">ACFOW9_02095</name>
</gene>